<evidence type="ECO:0000256" key="2">
    <source>
        <dbReference type="ARBA" id="ARBA00022475"/>
    </source>
</evidence>
<keyword evidence="7 16" id="KW-0812">Transmembrane</keyword>
<keyword evidence="9 16" id="KW-1133">Transmembrane helix</keyword>
<keyword evidence="2 16" id="KW-1003">Cell membrane</keyword>
<dbReference type="InterPro" id="IPR007329">
    <property type="entry name" value="FMN-bd"/>
</dbReference>
<evidence type="ECO:0000256" key="3">
    <source>
        <dbReference type="ARBA" id="ARBA00022519"/>
    </source>
</evidence>
<evidence type="ECO:0000256" key="8">
    <source>
        <dbReference type="ARBA" id="ARBA00022967"/>
    </source>
</evidence>
<dbReference type="NCBIfam" id="NF003746">
    <property type="entry name" value="PRK05346.1-1"/>
    <property type="match status" value="1"/>
</dbReference>
<keyword evidence="12 16" id="KW-0406">Ion transport</keyword>
<evidence type="ECO:0000256" key="10">
    <source>
        <dbReference type="ARBA" id="ARBA00023027"/>
    </source>
</evidence>
<keyword evidence="10 16" id="KW-0520">NAD</keyword>
<keyword evidence="20" id="KW-1185">Reference proteome</keyword>
<comment type="catalytic activity">
    <reaction evidence="16 17">
        <text>a ubiquinone + n Na(+)(in) + NADH + H(+) = a ubiquinol + n Na(+)(out) + NAD(+)</text>
        <dbReference type="Rhea" id="RHEA:47748"/>
        <dbReference type="Rhea" id="RHEA-COMP:9565"/>
        <dbReference type="Rhea" id="RHEA-COMP:9566"/>
        <dbReference type="ChEBI" id="CHEBI:15378"/>
        <dbReference type="ChEBI" id="CHEBI:16389"/>
        <dbReference type="ChEBI" id="CHEBI:17976"/>
        <dbReference type="ChEBI" id="CHEBI:29101"/>
        <dbReference type="ChEBI" id="CHEBI:57540"/>
        <dbReference type="ChEBI" id="CHEBI:57945"/>
        <dbReference type="EC" id="7.2.1.1"/>
    </reaction>
</comment>
<evidence type="ECO:0000256" key="13">
    <source>
        <dbReference type="ARBA" id="ARBA00023075"/>
    </source>
</evidence>
<evidence type="ECO:0000256" key="9">
    <source>
        <dbReference type="ARBA" id="ARBA00022989"/>
    </source>
</evidence>
<keyword evidence="5 16" id="KW-0285">Flavoprotein</keyword>
<keyword evidence="15 16" id="KW-0739">Sodium transport</keyword>
<dbReference type="Proteomes" id="UP001467690">
    <property type="component" value="Unassembled WGS sequence"/>
</dbReference>
<dbReference type="Pfam" id="PF04205">
    <property type="entry name" value="FMN_bind"/>
    <property type="match status" value="1"/>
</dbReference>
<evidence type="ECO:0000313" key="19">
    <source>
        <dbReference type="EMBL" id="MER2493615.1"/>
    </source>
</evidence>
<evidence type="ECO:0000256" key="14">
    <source>
        <dbReference type="ARBA" id="ARBA00023136"/>
    </source>
</evidence>
<keyword evidence="4 16" id="KW-0597">Phosphoprotein</keyword>
<dbReference type="PANTHER" id="PTHR37838:SF1">
    <property type="entry name" value="NA(+)-TRANSLOCATING NADH-QUINONE REDUCTASE SUBUNIT C"/>
    <property type="match status" value="1"/>
</dbReference>
<evidence type="ECO:0000256" key="5">
    <source>
        <dbReference type="ARBA" id="ARBA00022630"/>
    </source>
</evidence>
<dbReference type="HAMAP" id="MF_00427">
    <property type="entry name" value="NqrC"/>
    <property type="match status" value="1"/>
</dbReference>
<evidence type="ECO:0000256" key="16">
    <source>
        <dbReference type="HAMAP-Rule" id="MF_00427"/>
    </source>
</evidence>
<dbReference type="InterPro" id="IPR010204">
    <property type="entry name" value="NqrC"/>
</dbReference>
<comment type="caution">
    <text evidence="16">Lacks conserved residue(s) required for the propagation of feature annotation.</text>
</comment>
<evidence type="ECO:0000256" key="15">
    <source>
        <dbReference type="ARBA" id="ARBA00023201"/>
    </source>
</evidence>
<evidence type="ECO:0000256" key="17">
    <source>
        <dbReference type="PIRNR" id="PIRNR009437"/>
    </source>
</evidence>
<keyword evidence="6 16" id="KW-0288">FMN</keyword>
<evidence type="ECO:0000256" key="11">
    <source>
        <dbReference type="ARBA" id="ARBA00023053"/>
    </source>
</evidence>
<evidence type="ECO:0000256" key="6">
    <source>
        <dbReference type="ARBA" id="ARBA00022643"/>
    </source>
</evidence>
<dbReference type="NCBIfam" id="TIGR01938">
    <property type="entry name" value="nqrC"/>
    <property type="match status" value="1"/>
</dbReference>
<sequence>MSKGNDSISKTLTVVISLCLVCAIIVAGSAVALRPQQEANKALDKQKNILLAAGLLPAEASPSDIQSRYKDLIEAKVVNLETGEYVEGIDADEFDQRAASKDPATSIDLTQDQDVASIKRRSNKAVVYLASNEAGEFTSYVLPVHGYGLWSTMYAFVALKPDANTIINLNYYEQGETPGLGAEIENPKWKSLWVGKKLFNDQGEMAIEIVKGEAPKGTEHKIDGLSGATLTSNGVQYTFDFWMGELGFGNYLKKQRQGA</sequence>
<evidence type="ECO:0000256" key="7">
    <source>
        <dbReference type="ARBA" id="ARBA00022692"/>
    </source>
</evidence>
<comment type="function">
    <text evidence="16">NQR complex catalyzes the reduction of ubiquinone-1 to ubiquinol by two successive reactions, coupled with the transport of Na(+) ions from the cytoplasm to the periplasm. NqrA to NqrE are probably involved in the second step, the conversion of ubisemiquinone to ubiquinol.</text>
</comment>
<keyword evidence="3" id="KW-0997">Cell inner membrane</keyword>
<reference evidence="19 20" key="1">
    <citation type="submission" date="2024-06" db="EMBL/GenBank/DDBJ databases">
        <authorList>
            <person name="Chen R.Y."/>
        </authorList>
    </citation>
    <scope>NUCLEOTIDE SEQUENCE [LARGE SCALE GENOMIC DNA]</scope>
    <source>
        <strain evidence="19 20">D2</strain>
    </source>
</reference>
<comment type="caution">
    <text evidence="19">The sequence shown here is derived from an EMBL/GenBank/DDBJ whole genome shotgun (WGS) entry which is preliminary data.</text>
</comment>
<dbReference type="EMBL" id="JBELOE010000265">
    <property type="protein sequence ID" value="MER2493615.1"/>
    <property type="molecule type" value="Genomic_DNA"/>
</dbReference>
<dbReference type="PIRSF" id="PIRSF009437">
    <property type="entry name" value="NQR-1_subunit_C"/>
    <property type="match status" value="1"/>
</dbReference>
<evidence type="ECO:0000256" key="12">
    <source>
        <dbReference type="ARBA" id="ARBA00023065"/>
    </source>
</evidence>
<evidence type="ECO:0000256" key="4">
    <source>
        <dbReference type="ARBA" id="ARBA00022553"/>
    </source>
</evidence>
<dbReference type="NCBIfam" id="NF003749">
    <property type="entry name" value="PRK05346.1-5"/>
    <property type="match status" value="1"/>
</dbReference>
<proteinExistence type="inferred from homology"/>
<comment type="cofactor">
    <cofactor evidence="16 17">
        <name>FMN</name>
        <dbReference type="ChEBI" id="CHEBI:58210"/>
    </cofactor>
</comment>
<feature type="domain" description="FMN-binding" evidence="18">
    <location>
        <begin position="148"/>
        <end position="246"/>
    </location>
</feature>
<organism evidence="19 20">
    <name type="scientific">Catenovulum sediminis</name>
    <dbReference type="NCBI Taxonomy" id="1740262"/>
    <lineage>
        <taxon>Bacteria</taxon>
        <taxon>Pseudomonadati</taxon>
        <taxon>Pseudomonadota</taxon>
        <taxon>Gammaproteobacteria</taxon>
        <taxon>Alteromonadales</taxon>
        <taxon>Alteromonadaceae</taxon>
        <taxon>Catenovulum</taxon>
    </lineage>
</organism>
<gene>
    <name evidence="16" type="primary">nqrC</name>
    <name evidence="19" type="ORF">ABS311_17185</name>
</gene>
<dbReference type="SMART" id="SM00900">
    <property type="entry name" value="FMN_bind"/>
    <property type="match status" value="1"/>
</dbReference>
<keyword evidence="14 16" id="KW-0472">Membrane</keyword>
<dbReference type="RefSeq" id="WP_143872745.1">
    <property type="nucleotide sequence ID" value="NZ_CP041660.1"/>
</dbReference>
<evidence type="ECO:0000256" key="1">
    <source>
        <dbReference type="ARBA" id="ARBA00022448"/>
    </source>
</evidence>
<evidence type="ECO:0000313" key="20">
    <source>
        <dbReference type="Proteomes" id="UP001467690"/>
    </source>
</evidence>
<evidence type="ECO:0000259" key="18">
    <source>
        <dbReference type="SMART" id="SM00900"/>
    </source>
</evidence>
<name>A0ABV1RKZ8_9ALTE</name>
<feature type="transmembrane region" description="Helical" evidence="16">
    <location>
        <begin position="12"/>
        <end position="33"/>
    </location>
</feature>
<feature type="modified residue" description="FMN phosphoryl threonine" evidence="16">
    <location>
        <position position="229"/>
    </location>
</feature>
<keyword evidence="13 16" id="KW-0830">Ubiquinone</keyword>
<keyword evidence="11 16" id="KW-0915">Sodium</keyword>
<comment type="subcellular location">
    <subcellularLocation>
        <location evidence="16">Cell membrane</location>
        <topology evidence="16">Single-pass membrane protein</topology>
    </subcellularLocation>
</comment>
<protein>
    <recommendedName>
        <fullName evidence="16 17">Na(+)-translocating NADH-quinone reductase subunit C</fullName>
        <shortName evidence="16 17">Na(+)-NQR subunit C</shortName>
        <shortName evidence="16 17">Na(+)-translocating NQR subunit C</shortName>
        <ecNumber evidence="16 17">7.2.1.1</ecNumber>
    </recommendedName>
    <alternativeName>
        <fullName evidence="16 17">NQR complex subunit C</fullName>
    </alternativeName>
    <alternativeName>
        <fullName evidence="16 17">NQR-1 subunit C</fullName>
    </alternativeName>
</protein>
<keyword evidence="1 16" id="KW-0813">Transport</keyword>
<dbReference type="PANTHER" id="PTHR37838">
    <property type="entry name" value="NA(+)-TRANSLOCATING NADH-QUINONE REDUCTASE SUBUNIT C"/>
    <property type="match status" value="1"/>
</dbReference>
<keyword evidence="8 16" id="KW-1278">Translocase</keyword>
<comment type="similarity">
    <text evidence="16 17">Belongs to the NqrC family.</text>
</comment>
<dbReference type="EC" id="7.2.1.1" evidence="16 17"/>
<accession>A0ABV1RKZ8</accession>
<comment type="subunit">
    <text evidence="16 17">Composed of six subunits; NqrA, NqrB, NqrC, NqrD, NqrE and NqrF.</text>
</comment>